<sequence>MPADASDSKDVLVNQLALQVAQRAAIAKNLLNDFGASDGEDSDASRDESTQEANLNIRNSDIVGVGHKAAETDESDLASRQESVATERLRRQLLGKHARPPSGPLNAQGGLIRGPKFAASKPRPHGAQKRAASDDEDEGRSSMGPRKSKTQPTASATKSTSAASTGDGTVVPGPTSQPRKRGTSYLDQVLAERAAKKKRKKKSQNNESES</sequence>
<dbReference type="HOGENOM" id="CLU_1199835_0_0_1"/>
<gene>
    <name evidence="2" type="ORF">HMPREF1541_00863</name>
</gene>
<reference evidence="2 3" key="1">
    <citation type="submission" date="2013-03" db="EMBL/GenBank/DDBJ databases">
        <title>The Genome Sequence of Phialophora europaea CBS 101466.</title>
        <authorList>
            <consortium name="The Broad Institute Genomics Platform"/>
            <person name="Cuomo C."/>
            <person name="de Hoog S."/>
            <person name="Gorbushina A."/>
            <person name="Walker B."/>
            <person name="Young S.K."/>
            <person name="Zeng Q."/>
            <person name="Gargeya S."/>
            <person name="Fitzgerald M."/>
            <person name="Haas B."/>
            <person name="Abouelleil A."/>
            <person name="Allen A.W."/>
            <person name="Alvarado L."/>
            <person name="Arachchi H.M."/>
            <person name="Berlin A.M."/>
            <person name="Chapman S.B."/>
            <person name="Gainer-Dewar J."/>
            <person name="Goldberg J."/>
            <person name="Griggs A."/>
            <person name="Gujja S."/>
            <person name="Hansen M."/>
            <person name="Howarth C."/>
            <person name="Imamovic A."/>
            <person name="Ireland A."/>
            <person name="Larimer J."/>
            <person name="McCowan C."/>
            <person name="Murphy C."/>
            <person name="Pearson M."/>
            <person name="Poon T.W."/>
            <person name="Priest M."/>
            <person name="Roberts A."/>
            <person name="Saif S."/>
            <person name="Shea T."/>
            <person name="Sisk P."/>
            <person name="Sykes S."/>
            <person name="Wortman J."/>
            <person name="Nusbaum C."/>
            <person name="Birren B."/>
        </authorList>
    </citation>
    <scope>NUCLEOTIDE SEQUENCE [LARGE SCALE GENOMIC DNA]</scope>
    <source>
        <strain evidence="2 3">CBS 101466</strain>
    </source>
</reference>
<dbReference type="Proteomes" id="UP000030752">
    <property type="component" value="Unassembled WGS sequence"/>
</dbReference>
<evidence type="ECO:0000313" key="2">
    <source>
        <dbReference type="EMBL" id="ETN46676.1"/>
    </source>
</evidence>
<feature type="region of interest" description="Disordered" evidence="1">
    <location>
        <begin position="33"/>
        <end position="210"/>
    </location>
</feature>
<dbReference type="GeneID" id="19968202"/>
<evidence type="ECO:0000256" key="1">
    <source>
        <dbReference type="SAM" id="MobiDB-lite"/>
    </source>
</evidence>
<dbReference type="RefSeq" id="XP_008711388.1">
    <property type="nucleotide sequence ID" value="XM_008713166.1"/>
</dbReference>
<dbReference type="OrthoDB" id="3438340at2759"/>
<dbReference type="InParanoid" id="W2SD74"/>
<evidence type="ECO:0000313" key="3">
    <source>
        <dbReference type="Proteomes" id="UP000030752"/>
    </source>
</evidence>
<organism evidence="2 3">
    <name type="scientific">Cyphellophora europaea (strain CBS 101466)</name>
    <name type="common">Phialophora europaea</name>
    <dbReference type="NCBI Taxonomy" id="1220924"/>
    <lineage>
        <taxon>Eukaryota</taxon>
        <taxon>Fungi</taxon>
        <taxon>Dikarya</taxon>
        <taxon>Ascomycota</taxon>
        <taxon>Pezizomycotina</taxon>
        <taxon>Eurotiomycetes</taxon>
        <taxon>Chaetothyriomycetidae</taxon>
        <taxon>Chaetothyriales</taxon>
        <taxon>Cyphellophoraceae</taxon>
        <taxon>Cyphellophora</taxon>
    </lineage>
</organism>
<accession>W2SD74</accession>
<dbReference type="EMBL" id="KB822711">
    <property type="protein sequence ID" value="ETN46676.1"/>
    <property type="molecule type" value="Genomic_DNA"/>
</dbReference>
<feature type="compositionally biased region" description="Low complexity" evidence="1">
    <location>
        <begin position="150"/>
        <end position="165"/>
    </location>
</feature>
<proteinExistence type="predicted"/>
<protein>
    <submittedName>
        <fullName evidence="2">Uncharacterized protein</fullName>
    </submittedName>
</protein>
<dbReference type="VEuPathDB" id="FungiDB:HMPREF1541_00863"/>
<dbReference type="AlphaFoldDB" id="W2SD74"/>
<name>W2SD74_CYPE1</name>
<keyword evidence="3" id="KW-1185">Reference proteome</keyword>